<name>A0A124YWZ0_9BURK</name>
<gene>
    <name evidence="1" type="ORF">WT83_03490</name>
</gene>
<evidence type="ECO:0000313" key="2">
    <source>
        <dbReference type="Proteomes" id="UP000068016"/>
    </source>
</evidence>
<dbReference type="AlphaFoldDB" id="A0A124YWZ0"/>
<reference evidence="1 2" key="1">
    <citation type="submission" date="2015-11" db="EMBL/GenBank/DDBJ databases">
        <title>Expanding the genomic diversity of Burkholderia species for the development of highly accurate diagnostics.</title>
        <authorList>
            <person name="Sahl J."/>
            <person name="Keim P."/>
            <person name="Wagner D."/>
        </authorList>
    </citation>
    <scope>NUCLEOTIDE SEQUENCE [LARGE SCALE GENOMIC DNA]</scope>
    <source>
        <strain evidence="1 2">MSMB793WGS</strain>
    </source>
</reference>
<evidence type="ECO:0000313" key="1">
    <source>
        <dbReference type="EMBL" id="KWN23594.1"/>
    </source>
</evidence>
<sequence>MTETGRHRAGRIDGCPAAGIVTVKMGNGRRRLRRRGQLAASACGLADAYDRPRQRPRVRCSRPD</sequence>
<protein>
    <submittedName>
        <fullName evidence="1">Uncharacterized protein</fullName>
    </submittedName>
</protein>
<accession>A0A124YWZ0</accession>
<dbReference type="EMBL" id="LPLZ01000009">
    <property type="protein sequence ID" value="KWN23594.1"/>
    <property type="molecule type" value="Genomic_DNA"/>
</dbReference>
<proteinExistence type="predicted"/>
<dbReference type="Proteomes" id="UP000068016">
    <property type="component" value="Unassembled WGS sequence"/>
</dbReference>
<comment type="caution">
    <text evidence="1">The sequence shown here is derived from an EMBL/GenBank/DDBJ whole genome shotgun (WGS) entry which is preliminary data.</text>
</comment>
<organism evidence="1 2">
    <name type="scientific">Burkholderia territorii</name>
    <dbReference type="NCBI Taxonomy" id="1503055"/>
    <lineage>
        <taxon>Bacteria</taxon>
        <taxon>Pseudomonadati</taxon>
        <taxon>Pseudomonadota</taxon>
        <taxon>Betaproteobacteria</taxon>
        <taxon>Burkholderiales</taxon>
        <taxon>Burkholderiaceae</taxon>
        <taxon>Burkholderia</taxon>
        <taxon>Burkholderia cepacia complex</taxon>
    </lineage>
</organism>